<sequence>MEPTSEPTNNKIQQSITTIHELFSKYENDKYMTEKTQHYICNQLPNILENIRITHENSVSRIEEMNFEKNMFIHNFLSNNQYFYIPSTEKFFIYEGNHYQHISEDDILHHVLSTISRDRNLMSWKQLTKKNIMKRIKENNLLKSIPESNTIQSILNELIPNLFANKYEAKYFLTILGDNLFKKNTDLIHFIDPSAKQFIRELNDFAQFYIGTNLSQTFKFKYHDNHEYTNCRLININNCKNNNLWSSLLNEHILDFICVASHYSIRFNSSDEYVINHSYQPDFVKNVFYLKDLTPTEMVSKFTDEFLQITFPANEMKTILNQQLAIDKQSEIRATQISWKNMLYLWRKYLASKGLPNIMFQQTFKNLLIEKFTDYYVEDKDAFIGICSEHLPLIQQFLQFWSDTITYDENEIDFEIEEIIILFKQWSECKNEMPSTLSDKQILDLIAYYHPDIEIEKDKYVCKIRCSLWDKRLDIQVALENMKETLRLKYYVEEGGIENYDNLNSSIAGRNISIYDAYNFYCKFFSSMNGKQIVSKSYFDKYVFENLAVYITDSRYISSDWIVE</sequence>
<evidence type="ECO:0000313" key="1">
    <source>
        <dbReference type="EMBL" id="QHU16712.1"/>
    </source>
</evidence>
<name>A0A6C0KFC7_9ZZZZ</name>
<accession>A0A6C0KFC7</accession>
<reference evidence="1" key="1">
    <citation type="journal article" date="2020" name="Nature">
        <title>Giant virus diversity and host interactions through global metagenomics.</title>
        <authorList>
            <person name="Schulz F."/>
            <person name="Roux S."/>
            <person name="Paez-Espino D."/>
            <person name="Jungbluth S."/>
            <person name="Walsh D.A."/>
            <person name="Denef V.J."/>
            <person name="McMahon K.D."/>
            <person name="Konstantinidis K.T."/>
            <person name="Eloe-Fadrosh E.A."/>
            <person name="Kyrpides N.C."/>
            <person name="Woyke T."/>
        </authorList>
    </citation>
    <scope>NUCLEOTIDE SEQUENCE</scope>
    <source>
        <strain evidence="1">GVMAG-S-3300012000-53</strain>
    </source>
</reference>
<protein>
    <submittedName>
        <fullName evidence="1">Uncharacterized protein</fullName>
    </submittedName>
</protein>
<dbReference type="EMBL" id="MN740888">
    <property type="protein sequence ID" value="QHU16712.1"/>
    <property type="molecule type" value="Genomic_DNA"/>
</dbReference>
<dbReference type="AlphaFoldDB" id="A0A6C0KFC7"/>
<organism evidence="1">
    <name type="scientific">viral metagenome</name>
    <dbReference type="NCBI Taxonomy" id="1070528"/>
    <lineage>
        <taxon>unclassified sequences</taxon>
        <taxon>metagenomes</taxon>
        <taxon>organismal metagenomes</taxon>
    </lineage>
</organism>
<proteinExistence type="predicted"/>